<feature type="transmembrane region" description="Helical" evidence="1">
    <location>
        <begin position="34"/>
        <end position="54"/>
    </location>
</feature>
<dbReference type="AlphaFoldDB" id="A0A8S1V1T1"/>
<keyword evidence="1" id="KW-0812">Transmembrane</keyword>
<gene>
    <name evidence="2" type="ORF">PPENT_87.1.T0540225</name>
</gene>
<evidence type="ECO:0008006" key="4">
    <source>
        <dbReference type="Google" id="ProtNLM"/>
    </source>
</evidence>
<organism evidence="2 3">
    <name type="scientific">Paramecium pentaurelia</name>
    <dbReference type="NCBI Taxonomy" id="43138"/>
    <lineage>
        <taxon>Eukaryota</taxon>
        <taxon>Sar</taxon>
        <taxon>Alveolata</taxon>
        <taxon>Ciliophora</taxon>
        <taxon>Intramacronucleata</taxon>
        <taxon>Oligohymenophorea</taxon>
        <taxon>Peniculida</taxon>
        <taxon>Parameciidae</taxon>
        <taxon>Paramecium</taxon>
    </lineage>
</organism>
<evidence type="ECO:0000256" key="1">
    <source>
        <dbReference type="SAM" id="Phobius"/>
    </source>
</evidence>
<evidence type="ECO:0000313" key="2">
    <source>
        <dbReference type="EMBL" id="CAD8171300.1"/>
    </source>
</evidence>
<reference evidence="2" key="1">
    <citation type="submission" date="2021-01" db="EMBL/GenBank/DDBJ databases">
        <authorList>
            <consortium name="Genoscope - CEA"/>
            <person name="William W."/>
        </authorList>
    </citation>
    <scope>NUCLEOTIDE SEQUENCE</scope>
</reference>
<dbReference type="EMBL" id="CAJJDO010000054">
    <property type="protein sequence ID" value="CAD8171300.1"/>
    <property type="molecule type" value="Genomic_DNA"/>
</dbReference>
<keyword evidence="1" id="KW-1133">Transmembrane helix</keyword>
<keyword evidence="3" id="KW-1185">Reference proteome</keyword>
<dbReference type="Proteomes" id="UP000689195">
    <property type="component" value="Unassembled WGS sequence"/>
</dbReference>
<protein>
    <recommendedName>
        <fullName evidence="4">Transmembrane protein</fullName>
    </recommendedName>
</protein>
<feature type="transmembrane region" description="Helical" evidence="1">
    <location>
        <begin position="66"/>
        <end position="86"/>
    </location>
</feature>
<comment type="caution">
    <text evidence="2">The sequence shown here is derived from an EMBL/GenBank/DDBJ whole genome shotgun (WGS) entry which is preliminary data.</text>
</comment>
<sequence length="101" mass="12144">MNILRRPYIQYPSMNEFMAIETIRHMNMQLIQCLLNYFRFAIMNLITQIIPLGLKLQKKALIKYLIQLKIFINAQMTYIILFSFILHGKLSNYLAFHLFEI</sequence>
<name>A0A8S1V1T1_9CILI</name>
<keyword evidence="1" id="KW-0472">Membrane</keyword>
<proteinExistence type="predicted"/>
<accession>A0A8S1V1T1</accession>
<evidence type="ECO:0000313" key="3">
    <source>
        <dbReference type="Proteomes" id="UP000689195"/>
    </source>
</evidence>